<feature type="transmembrane region" description="Helical" evidence="12">
    <location>
        <begin position="116"/>
        <end position="135"/>
    </location>
</feature>
<evidence type="ECO:0000256" key="2">
    <source>
        <dbReference type="ARBA" id="ARBA00004141"/>
    </source>
</evidence>
<keyword evidence="5 11" id="KW-0597">Phosphoprotein</keyword>
<dbReference type="GO" id="GO:0009927">
    <property type="term" value="F:histidine phosphotransfer kinase activity"/>
    <property type="evidence" value="ECO:0007669"/>
    <property type="project" value="TreeGrafter"/>
</dbReference>
<name>A0A918Z8N8_9GAMM</name>
<feature type="domain" description="PAS" evidence="15">
    <location>
        <begin position="606"/>
        <end position="646"/>
    </location>
</feature>
<dbReference type="SMART" id="SM00387">
    <property type="entry name" value="HATPase_c"/>
    <property type="match status" value="1"/>
</dbReference>
<reference evidence="16" key="2">
    <citation type="submission" date="2020-09" db="EMBL/GenBank/DDBJ databases">
        <authorList>
            <person name="Sun Q."/>
            <person name="Kim S."/>
        </authorList>
    </citation>
    <scope>NUCLEOTIDE SEQUENCE</scope>
    <source>
        <strain evidence="16">KCTC 32020</strain>
    </source>
</reference>
<dbReference type="CDD" id="cd00130">
    <property type="entry name" value="PAS"/>
    <property type="match status" value="1"/>
</dbReference>
<evidence type="ECO:0000256" key="4">
    <source>
        <dbReference type="ARBA" id="ARBA00012438"/>
    </source>
</evidence>
<reference evidence="16" key="1">
    <citation type="journal article" date="2014" name="Int. J. Syst. Evol. Microbiol.">
        <title>Complete genome sequence of Corynebacterium casei LMG S-19264T (=DSM 44701T), isolated from a smear-ripened cheese.</title>
        <authorList>
            <consortium name="US DOE Joint Genome Institute (JGI-PGF)"/>
            <person name="Walter F."/>
            <person name="Albersmeier A."/>
            <person name="Kalinowski J."/>
            <person name="Ruckert C."/>
        </authorList>
    </citation>
    <scope>NUCLEOTIDE SEQUENCE</scope>
    <source>
        <strain evidence="16">KCTC 32020</strain>
    </source>
</reference>
<dbReference type="CDD" id="cd00156">
    <property type="entry name" value="REC"/>
    <property type="match status" value="1"/>
</dbReference>
<dbReference type="Gene3D" id="3.30.565.10">
    <property type="entry name" value="Histidine kinase-like ATPase, C-terminal domain"/>
    <property type="match status" value="1"/>
</dbReference>
<evidence type="ECO:0000256" key="9">
    <source>
        <dbReference type="ARBA" id="ARBA00022989"/>
    </source>
</evidence>
<dbReference type="SMART" id="SM00388">
    <property type="entry name" value="HisKA"/>
    <property type="match status" value="1"/>
</dbReference>
<evidence type="ECO:0000256" key="12">
    <source>
        <dbReference type="SAM" id="Phobius"/>
    </source>
</evidence>
<feature type="modified residue" description="4-aspartylphosphate" evidence="11">
    <location>
        <position position="1044"/>
    </location>
</feature>
<dbReference type="AlphaFoldDB" id="A0A918Z8N8"/>
<dbReference type="Gene3D" id="3.40.50.2300">
    <property type="match status" value="1"/>
</dbReference>
<dbReference type="InterPro" id="IPR035965">
    <property type="entry name" value="PAS-like_dom_sf"/>
</dbReference>
<evidence type="ECO:0000256" key="11">
    <source>
        <dbReference type="PROSITE-ProRule" id="PRU00169"/>
    </source>
</evidence>
<feature type="domain" description="Response regulatory" evidence="14">
    <location>
        <begin position="995"/>
        <end position="1109"/>
    </location>
</feature>
<gene>
    <name evidence="16" type="ORF">GCM10007167_24310</name>
</gene>
<protein>
    <recommendedName>
        <fullName evidence="4">histidine kinase</fullName>
        <ecNumber evidence="4">2.7.13.3</ecNumber>
    </recommendedName>
</protein>
<dbReference type="Gene3D" id="1.10.287.130">
    <property type="match status" value="1"/>
</dbReference>
<feature type="transmembrane region" description="Helical" evidence="12">
    <location>
        <begin position="406"/>
        <end position="426"/>
    </location>
</feature>
<evidence type="ECO:0000256" key="1">
    <source>
        <dbReference type="ARBA" id="ARBA00000085"/>
    </source>
</evidence>
<dbReference type="GO" id="GO:0000155">
    <property type="term" value="F:phosphorelay sensor kinase activity"/>
    <property type="evidence" value="ECO:0007669"/>
    <property type="project" value="InterPro"/>
</dbReference>
<dbReference type="InterPro" id="IPR003661">
    <property type="entry name" value="HisK_dim/P_dom"/>
</dbReference>
<dbReference type="SMART" id="SM00448">
    <property type="entry name" value="REC"/>
    <property type="match status" value="1"/>
</dbReference>
<dbReference type="Pfam" id="PF12860">
    <property type="entry name" value="PAS_7"/>
    <property type="match status" value="1"/>
</dbReference>
<feature type="transmembrane region" description="Helical" evidence="12">
    <location>
        <begin position="490"/>
        <end position="511"/>
    </location>
</feature>
<feature type="domain" description="Histidine kinase" evidence="13">
    <location>
        <begin position="767"/>
        <end position="977"/>
    </location>
</feature>
<feature type="transmembrane region" description="Helical" evidence="12">
    <location>
        <begin position="278"/>
        <end position="301"/>
    </location>
</feature>
<keyword evidence="6" id="KW-0808">Transferase</keyword>
<dbReference type="PROSITE" id="PS50283">
    <property type="entry name" value="NA_SOLUT_SYMP_3"/>
    <property type="match status" value="1"/>
</dbReference>
<dbReference type="PROSITE" id="PS50112">
    <property type="entry name" value="PAS"/>
    <property type="match status" value="1"/>
</dbReference>
<dbReference type="SUPFAM" id="SSF47384">
    <property type="entry name" value="Homodimeric domain of signal transducing histidine kinase"/>
    <property type="match status" value="1"/>
</dbReference>
<keyword evidence="8" id="KW-0418">Kinase</keyword>
<dbReference type="InterPro" id="IPR036890">
    <property type="entry name" value="HATPase_C_sf"/>
</dbReference>
<organism evidence="16 17">
    <name type="scientific">Vulcaniibacterium thermophilum</name>
    <dbReference type="NCBI Taxonomy" id="1169913"/>
    <lineage>
        <taxon>Bacteria</taxon>
        <taxon>Pseudomonadati</taxon>
        <taxon>Pseudomonadota</taxon>
        <taxon>Gammaproteobacteria</taxon>
        <taxon>Lysobacterales</taxon>
        <taxon>Lysobacteraceae</taxon>
        <taxon>Vulcaniibacterium</taxon>
    </lineage>
</organism>
<keyword evidence="10 12" id="KW-0472">Membrane</keyword>
<dbReference type="Pfam" id="PF00512">
    <property type="entry name" value="HisKA"/>
    <property type="match status" value="1"/>
</dbReference>
<dbReference type="InterPro" id="IPR005467">
    <property type="entry name" value="His_kinase_dom"/>
</dbReference>
<dbReference type="InterPro" id="IPR003594">
    <property type="entry name" value="HATPase_dom"/>
</dbReference>
<dbReference type="PROSITE" id="PS50110">
    <property type="entry name" value="RESPONSE_REGULATORY"/>
    <property type="match status" value="1"/>
</dbReference>
<dbReference type="InterPro" id="IPR000014">
    <property type="entry name" value="PAS"/>
</dbReference>
<dbReference type="SMART" id="SM00091">
    <property type="entry name" value="PAS"/>
    <property type="match status" value="1"/>
</dbReference>
<feature type="transmembrane region" description="Helical" evidence="12">
    <location>
        <begin position="162"/>
        <end position="179"/>
    </location>
</feature>
<accession>A0A918Z8N8</accession>
<comment type="caution">
    <text evidence="16">The sequence shown here is derived from an EMBL/GenBank/DDBJ whole genome shotgun (WGS) entry which is preliminary data.</text>
</comment>
<evidence type="ECO:0000256" key="10">
    <source>
        <dbReference type="ARBA" id="ARBA00023136"/>
    </source>
</evidence>
<feature type="transmembrane region" description="Helical" evidence="12">
    <location>
        <begin position="6"/>
        <end position="29"/>
    </location>
</feature>
<dbReference type="InterPro" id="IPR036097">
    <property type="entry name" value="HisK_dim/P_sf"/>
</dbReference>
<feature type="transmembrane region" description="Helical" evidence="12">
    <location>
        <begin position="70"/>
        <end position="90"/>
    </location>
</feature>
<dbReference type="SUPFAM" id="SSF55785">
    <property type="entry name" value="PYP-like sensor domain (PAS domain)"/>
    <property type="match status" value="1"/>
</dbReference>
<dbReference type="EC" id="2.7.13.3" evidence="4"/>
<evidence type="ECO:0000313" key="16">
    <source>
        <dbReference type="EMBL" id="GHE41549.1"/>
    </source>
</evidence>
<dbReference type="PANTHER" id="PTHR43047">
    <property type="entry name" value="TWO-COMPONENT HISTIDINE PROTEIN KINASE"/>
    <property type="match status" value="1"/>
</dbReference>
<dbReference type="Pfam" id="PF02518">
    <property type="entry name" value="HATPase_c"/>
    <property type="match status" value="1"/>
</dbReference>
<dbReference type="InterPro" id="IPR001789">
    <property type="entry name" value="Sig_transdc_resp-reg_receiver"/>
</dbReference>
<sequence length="1122" mass="119743">MQPGMLNIAVVTVAGLAWLALMFGAAMVAERRPALWTRHWRHVYALSLAVHCTSWTFYGTVTQAARYGWPLPPTFVGAILLYALAVRFMLRLVRLARESNATSLADLIATRLGKDAWLAATVTLVAALGLVPYIALQLKAVAMSFAMLTARDAGAAPAWQDSALYVALAMAMFAMLFGTRRARAADHNRGLVLAMALESVVKLAAMLAIGLFVWFGLDAAFEPAAVVPPPSGAEPAIGGFAPLVVLGALAMFILPHQFHIAVVECRDENDVRTARWQFPLYLLLIALPVLPLAMAGSALLGDAVPSDLYVLALPLSQGHEGLALFAFLGGLSAATGMVVVSTLSLSLMIGNHWFAPGLLRGAWARNDGTDLQPSVLALRRVGIVAIMLLAWAYSRLIAGNAALADVGAVSFSALATLAPALAFAVWRPQTPPRAAIAGIVVGFAAWAWVLLLPLTAEARGNAPSWLAAGPWGIGWLAPESLFGLTGWSRLARAVGASLFLGTLATVLVAVWRREPPRQAYRGLDAATLRDAAARFLPRERIAQLMYGVVPTGPVPAAVEDRVERELAAVLGSASARVLLDAARREAGHLETVAAIVGEASADLRFNQRVLEAALHNMSQGISVVDAQLRLVAWNRRYAELFGFPADLLQVGRPIADLARWALERLPFEGDIERALERRLAFMRAGTPHLSERVLPDGSIIEIRGNPMPGGGFVATFTDVTAFRRAQAALIQANETLEQRVAERTADLEVAKREAERANVAKSRFLTAIGHDLMQPLHAAQLFTDSLATQLERPQQRTLAGQIAGALASTSELLTGLLDMSRLEAGGLAPQMRDFPLAEVLEPLASEFAAIAAARGLRFRFVRTGAWVHSDPQLLRRVLQNFLANAVRYTARGSVLLGARMDGGRIRIEVHDTGPGIEEHQRRAIFEEFRRGEDAAGQGLGLGLFIADRIAHLLDAPLTLRSRVGAGTAFAVSVPRAARRAAAPAAPRAQGLAGLRVLVVDNDPAALAALRGLLQGWGCETVAVAERAQAIAAHRERPAALWLFDYHLDHGDTGLALAADLAGEGAMPPTVILSADGGASVRRAVHEAGLTFLTKPLKPLALKSTLDRLLAAERRGLVPSVSG</sequence>
<dbReference type="Gene3D" id="3.30.450.20">
    <property type="entry name" value="PAS domain"/>
    <property type="match status" value="1"/>
</dbReference>
<feature type="transmembrane region" description="Helical" evidence="12">
    <location>
        <begin position="435"/>
        <end position="456"/>
    </location>
</feature>
<evidence type="ECO:0000256" key="8">
    <source>
        <dbReference type="ARBA" id="ARBA00022777"/>
    </source>
</evidence>
<dbReference type="PANTHER" id="PTHR43047:SF9">
    <property type="entry name" value="HISTIDINE KINASE"/>
    <property type="match status" value="1"/>
</dbReference>
<dbReference type="GO" id="GO:0005886">
    <property type="term" value="C:plasma membrane"/>
    <property type="evidence" value="ECO:0007669"/>
    <property type="project" value="TreeGrafter"/>
</dbReference>
<dbReference type="InterPro" id="IPR038377">
    <property type="entry name" value="Na/Glc_symporter_sf"/>
</dbReference>
<evidence type="ECO:0000259" key="15">
    <source>
        <dbReference type="PROSITE" id="PS50112"/>
    </source>
</evidence>
<evidence type="ECO:0000256" key="7">
    <source>
        <dbReference type="ARBA" id="ARBA00022692"/>
    </source>
</evidence>
<comment type="catalytic activity">
    <reaction evidence="1">
        <text>ATP + protein L-histidine = ADP + protein N-phospho-L-histidine.</text>
        <dbReference type="EC" id="2.7.13.3"/>
    </reaction>
</comment>
<comment type="similarity">
    <text evidence="3">Belongs to the sodium:solute symporter (SSF) (TC 2.A.21) family.</text>
</comment>
<keyword evidence="9 12" id="KW-1133">Transmembrane helix</keyword>
<evidence type="ECO:0000259" key="14">
    <source>
        <dbReference type="PROSITE" id="PS50110"/>
    </source>
</evidence>
<dbReference type="InterPro" id="IPR011006">
    <property type="entry name" value="CheY-like_superfamily"/>
</dbReference>
<dbReference type="Pfam" id="PF00072">
    <property type="entry name" value="Response_reg"/>
    <property type="match status" value="1"/>
</dbReference>
<feature type="transmembrane region" description="Helical" evidence="12">
    <location>
        <begin position="237"/>
        <end position="258"/>
    </location>
</feature>
<evidence type="ECO:0000313" key="17">
    <source>
        <dbReference type="Proteomes" id="UP000636453"/>
    </source>
</evidence>
<evidence type="ECO:0000256" key="6">
    <source>
        <dbReference type="ARBA" id="ARBA00022679"/>
    </source>
</evidence>
<dbReference type="InterPro" id="IPR001734">
    <property type="entry name" value="Na/solute_symporter"/>
</dbReference>
<keyword evidence="17" id="KW-1185">Reference proteome</keyword>
<dbReference type="Proteomes" id="UP000636453">
    <property type="component" value="Unassembled WGS sequence"/>
</dbReference>
<dbReference type="SUPFAM" id="SSF52172">
    <property type="entry name" value="CheY-like"/>
    <property type="match status" value="1"/>
</dbReference>
<dbReference type="FunFam" id="3.30.565.10:FF:000049">
    <property type="entry name" value="Two-component sensor histidine kinase"/>
    <property type="match status" value="1"/>
</dbReference>
<comment type="subcellular location">
    <subcellularLocation>
        <location evidence="2">Membrane</location>
        <topology evidence="2">Multi-pass membrane protein</topology>
    </subcellularLocation>
</comment>
<proteinExistence type="inferred from homology"/>
<evidence type="ECO:0000256" key="3">
    <source>
        <dbReference type="ARBA" id="ARBA00006434"/>
    </source>
</evidence>
<dbReference type="CDD" id="cd00075">
    <property type="entry name" value="HATPase"/>
    <property type="match status" value="1"/>
</dbReference>
<dbReference type="PRINTS" id="PR00344">
    <property type="entry name" value="BCTRLSENSOR"/>
</dbReference>
<feature type="transmembrane region" description="Helical" evidence="12">
    <location>
        <begin position="191"/>
        <end position="217"/>
    </location>
</feature>
<dbReference type="GO" id="GO:0022857">
    <property type="term" value="F:transmembrane transporter activity"/>
    <property type="evidence" value="ECO:0007669"/>
    <property type="project" value="InterPro"/>
</dbReference>
<dbReference type="SUPFAM" id="SSF55874">
    <property type="entry name" value="ATPase domain of HSP90 chaperone/DNA topoisomerase II/histidine kinase"/>
    <property type="match status" value="1"/>
</dbReference>
<evidence type="ECO:0000259" key="13">
    <source>
        <dbReference type="PROSITE" id="PS50109"/>
    </source>
</evidence>
<dbReference type="Gene3D" id="1.20.1730.10">
    <property type="entry name" value="Sodium/glucose cotransporter"/>
    <property type="match status" value="1"/>
</dbReference>
<evidence type="ECO:0000256" key="5">
    <source>
        <dbReference type="ARBA" id="ARBA00022553"/>
    </source>
</evidence>
<feature type="transmembrane region" description="Helical" evidence="12">
    <location>
        <begin position="321"/>
        <end position="354"/>
    </location>
</feature>
<dbReference type="EMBL" id="BNCF01000016">
    <property type="protein sequence ID" value="GHE41549.1"/>
    <property type="molecule type" value="Genomic_DNA"/>
</dbReference>
<keyword evidence="7 12" id="KW-0812">Transmembrane</keyword>
<dbReference type="InterPro" id="IPR004358">
    <property type="entry name" value="Sig_transdc_His_kin-like_C"/>
</dbReference>
<dbReference type="PROSITE" id="PS50109">
    <property type="entry name" value="HIS_KIN"/>
    <property type="match status" value="1"/>
</dbReference>
<feature type="transmembrane region" description="Helical" evidence="12">
    <location>
        <begin position="375"/>
        <end position="394"/>
    </location>
</feature>
<dbReference type="CDD" id="cd00082">
    <property type="entry name" value="HisKA"/>
    <property type="match status" value="1"/>
</dbReference>